<evidence type="ECO:0000256" key="1">
    <source>
        <dbReference type="ARBA" id="ARBA00023125"/>
    </source>
</evidence>
<comment type="subcellular location">
    <subcellularLocation>
        <location evidence="4">Nucleus</location>
    </subcellularLocation>
</comment>
<feature type="domain" description="Homeobox" evidence="5">
    <location>
        <begin position="23"/>
        <end position="60"/>
    </location>
</feature>
<sequence length="129" mass="15796">MDKKLFYKNYEIYRKSWLNENLENLYPSLESKIILSNKTNLTLKKINHWFVWKRTQLKKRNALRKSMPRRKKLPNGSPIKDMRKIDQKVFSRFCLAYLWWHEPSHYLRVNMTGKVMNMLKADKKCQASW</sequence>
<dbReference type="Pfam" id="PF05920">
    <property type="entry name" value="Homeobox_KN"/>
    <property type="match status" value="1"/>
</dbReference>
<name>A0A3M7RFY4_BRAPC</name>
<dbReference type="OrthoDB" id="5399138at2759"/>
<dbReference type="Gene3D" id="1.10.10.60">
    <property type="entry name" value="Homeodomain-like"/>
    <property type="match status" value="1"/>
</dbReference>
<evidence type="ECO:0000256" key="4">
    <source>
        <dbReference type="PROSITE-ProRule" id="PRU00108"/>
    </source>
</evidence>
<gene>
    <name evidence="6" type="ORF">BpHYR1_040004</name>
</gene>
<keyword evidence="1 4" id="KW-0238">DNA-binding</keyword>
<keyword evidence="2 4" id="KW-0371">Homeobox</keyword>
<dbReference type="GO" id="GO:0003677">
    <property type="term" value="F:DNA binding"/>
    <property type="evidence" value="ECO:0007669"/>
    <property type="project" value="UniProtKB-UniRule"/>
</dbReference>
<dbReference type="CDD" id="cd00086">
    <property type="entry name" value="homeodomain"/>
    <property type="match status" value="1"/>
</dbReference>
<dbReference type="PROSITE" id="PS50071">
    <property type="entry name" value="HOMEOBOX_2"/>
    <property type="match status" value="1"/>
</dbReference>
<dbReference type="Proteomes" id="UP000276133">
    <property type="component" value="Unassembled WGS sequence"/>
</dbReference>
<dbReference type="EMBL" id="REGN01003445">
    <property type="protein sequence ID" value="RNA22466.1"/>
    <property type="molecule type" value="Genomic_DNA"/>
</dbReference>
<comment type="caution">
    <text evidence="6">The sequence shown here is derived from an EMBL/GenBank/DDBJ whole genome shotgun (WGS) entry which is preliminary data.</text>
</comment>
<accession>A0A3M7RFY4</accession>
<evidence type="ECO:0000256" key="3">
    <source>
        <dbReference type="ARBA" id="ARBA00023242"/>
    </source>
</evidence>
<evidence type="ECO:0000313" key="6">
    <source>
        <dbReference type="EMBL" id="RNA22466.1"/>
    </source>
</evidence>
<proteinExistence type="predicted"/>
<organism evidence="6 7">
    <name type="scientific">Brachionus plicatilis</name>
    <name type="common">Marine rotifer</name>
    <name type="synonym">Brachionus muelleri</name>
    <dbReference type="NCBI Taxonomy" id="10195"/>
    <lineage>
        <taxon>Eukaryota</taxon>
        <taxon>Metazoa</taxon>
        <taxon>Spiralia</taxon>
        <taxon>Gnathifera</taxon>
        <taxon>Rotifera</taxon>
        <taxon>Eurotatoria</taxon>
        <taxon>Monogononta</taxon>
        <taxon>Pseudotrocha</taxon>
        <taxon>Ploima</taxon>
        <taxon>Brachionidae</taxon>
        <taxon>Brachionus</taxon>
    </lineage>
</organism>
<feature type="DNA-binding region" description="Homeobox" evidence="4">
    <location>
        <begin position="25"/>
        <end position="61"/>
    </location>
</feature>
<dbReference type="AlphaFoldDB" id="A0A3M7RFY4"/>
<dbReference type="InterPro" id="IPR009057">
    <property type="entry name" value="Homeodomain-like_sf"/>
</dbReference>
<dbReference type="GO" id="GO:0006355">
    <property type="term" value="P:regulation of DNA-templated transcription"/>
    <property type="evidence" value="ECO:0007669"/>
    <property type="project" value="InterPro"/>
</dbReference>
<keyword evidence="7" id="KW-1185">Reference proteome</keyword>
<reference evidence="6 7" key="1">
    <citation type="journal article" date="2018" name="Sci. Rep.">
        <title>Genomic signatures of local adaptation to the degree of environmental predictability in rotifers.</title>
        <authorList>
            <person name="Franch-Gras L."/>
            <person name="Hahn C."/>
            <person name="Garcia-Roger E.M."/>
            <person name="Carmona M.J."/>
            <person name="Serra M."/>
            <person name="Gomez A."/>
        </authorList>
    </citation>
    <scope>NUCLEOTIDE SEQUENCE [LARGE SCALE GENOMIC DNA]</scope>
    <source>
        <strain evidence="6">HYR1</strain>
    </source>
</reference>
<evidence type="ECO:0000259" key="5">
    <source>
        <dbReference type="PROSITE" id="PS50071"/>
    </source>
</evidence>
<dbReference type="InterPro" id="IPR001356">
    <property type="entry name" value="HD"/>
</dbReference>
<evidence type="ECO:0000256" key="2">
    <source>
        <dbReference type="ARBA" id="ARBA00023155"/>
    </source>
</evidence>
<dbReference type="SUPFAM" id="SSF46689">
    <property type="entry name" value="Homeodomain-like"/>
    <property type="match status" value="1"/>
</dbReference>
<dbReference type="GO" id="GO:0005634">
    <property type="term" value="C:nucleus"/>
    <property type="evidence" value="ECO:0007669"/>
    <property type="project" value="UniProtKB-SubCell"/>
</dbReference>
<keyword evidence="3 4" id="KW-0539">Nucleus</keyword>
<protein>
    <recommendedName>
        <fullName evidence="5">Homeobox domain-containing protein</fullName>
    </recommendedName>
</protein>
<dbReference type="InterPro" id="IPR008422">
    <property type="entry name" value="KN_HD"/>
</dbReference>
<evidence type="ECO:0000313" key="7">
    <source>
        <dbReference type="Proteomes" id="UP000276133"/>
    </source>
</evidence>